<organism evidence="5 6">
    <name type="scientific">Moheibacter stercoris</name>
    <dbReference type="NCBI Taxonomy" id="1628251"/>
    <lineage>
        <taxon>Bacteria</taxon>
        <taxon>Pseudomonadati</taxon>
        <taxon>Bacteroidota</taxon>
        <taxon>Flavobacteriia</taxon>
        <taxon>Flavobacteriales</taxon>
        <taxon>Weeksellaceae</taxon>
        <taxon>Moheibacter</taxon>
    </lineage>
</organism>
<feature type="domain" description="Type I restriction modification DNA specificity" evidence="4">
    <location>
        <begin position="10"/>
        <end position="175"/>
    </location>
</feature>
<evidence type="ECO:0000313" key="5">
    <source>
        <dbReference type="EMBL" id="MET3731306.1"/>
    </source>
</evidence>
<feature type="domain" description="Type I restriction modification DNA specificity" evidence="4">
    <location>
        <begin position="196"/>
        <end position="366"/>
    </location>
</feature>
<dbReference type="CDD" id="cd17292">
    <property type="entry name" value="RMtype1_S_LlaA17I_TRD2-CR2_like"/>
    <property type="match status" value="1"/>
</dbReference>
<keyword evidence="3" id="KW-0238">DNA-binding</keyword>
<comment type="similarity">
    <text evidence="1">Belongs to the type-I restriction system S methylase family.</text>
</comment>
<dbReference type="EMBL" id="JBEPMO010000003">
    <property type="protein sequence ID" value="MET3731306.1"/>
    <property type="molecule type" value="Genomic_DNA"/>
</dbReference>
<name>A0ABV2LRV2_9FLAO</name>
<dbReference type="Proteomes" id="UP001549146">
    <property type="component" value="Unassembled WGS sequence"/>
</dbReference>
<dbReference type="Pfam" id="PF01420">
    <property type="entry name" value="Methylase_S"/>
    <property type="match status" value="2"/>
</dbReference>
<evidence type="ECO:0000256" key="3">
    <source>
        <dbReference type="ARBA" id="ARBA00023125"/>
    </source>
</evidence>
<comment type="caution">
    <text evidence="5">The sequence shown here is derived from an EMBL/GenBank/DDBJ whole genome shotgun (WGS) entry which is preliminary data.</text>
</comment>
<dbReference type="InterPro" id="IPR044946">
    <property type="entry name" value="Restrct_endonuc_typeI_TRD_sf"/>
</dbReference>
<sequence>MKQTEIGLIPEDWEVKELGELGEVKMCKRVFQNQTSEIGEIPFYKIGTFGKEPDAYISRIHFEDFKNRFSYPKVGEILISAAGTIGRTVVYNGEESYFQDSNIVWIANKEEIVSNALLKYILEEIKYNTEGGTIQRLYNNILKSTKFICPPLAEQEAIANALSDADAWIEKLEQLIAKKRLIKQGAMQTLLTPKDGWEEVDFNKVVWFQEGPGLRNWQFTKSGIKVINVTNLENGYLNLSKTSRHISIEEYERMYKHFLIDEGDVVVASSGNSYGKVAIVRSQDLPLLMNTSVIRFKPLNGITYLYMLVFLKSNLFKDQIDLLITGGAQPNFGPAHLNKLKIAMPKSLSEQERIATILSDMDTEIEGLEQQLGKARHIKQGMMQELLTGRIRLV</sequence>
<gene>
    <name evidence="5" type="ORF">ABID46_000873</name>
</gene>
<dbReference type="PANTHER" id="PTHR30408">
    <property type="entry name" value="TYPE-1 RESTRICTION ENZYME ECOKI SPECIFICITY PROTEIN"/>
    <property type="match status" value="1"/>
</dbReference>
<dbReference type="InterPro" id="IPR052021">
    <property type="entry name" value="Type-I_RS_S_subunit"/>
</dbReference>
<keyword evidence="6" id="KW-1185">Reference proteome</keyword>
<protein>
    <submittedName>
        <fullName evidence="5">Type I restriction enzyme S subunit</fullName>
        <ecNumber evidence="5">3.1.21.3</ecNumber>
    </submittedName>
</protein>
<proteinExistence type="inferred from homology"/>
<dbReference type="InterPro" id="IPR000055">
    <property type="entry name" value="Restrct_endonuc_typeI_TRD"/>
</dbReference>
<accession>A0ABV2LRV2</accession>
<dbReference type="SUPFAM" id="SSF116734">
    <property type="entry name" value="DNA methylase specificity domain"/>
    <property type="match status" value="2"/>
</dbReference>
<dbReference type="PANTHER" id="PTHR30408:SF12">
    <property type="entry name" value="TYPE I RESTRICTION ENZYME MJAVIII SPECIFICITY SUBUNIT"/>
    <property type="match status" value="1"/>
</dbReference>
<evidence type="ECO:0000259" key="4">
    <source>
        <dbReference type="Pfam" id="PF01420"/>
    </source>
</evidence>
<dbReference type="GO" id="GO:0009035">
    <property type="term" value="F:type I site-specific deoxyribonuclease activity"/>
    <property type="evidence" value="ECO:0007669"/>
    <property type="project" value="UniProtKB-EC"/>
</dbReference>
<dbReference type="Gene3D" id="3.90.220.20">
    <property type="entry name" value="DNA methylase specificity domains"/>
    <property type="match status" value="2"/>
</dbReference>
<evidence type="ECO:0000256" key="2">
    <source>
        <dbReference type="ARBA" id="ARBA00022747"/>
    </source>
</evidence>
<keyword evidence="2" id="KW-0680">Restriction system</keyword>
<evidence type="ECO:0000256" key="1">
    <source>
        <dbReference type="ARBA" id="ARBA00010923"/>
    </source>
</evidence>
<evidence type="ECO:0000313" key="6">
    <source>
        <dbReference type="Proteomes" id="UP001549146"/>
    </source>
</evidence>
<dbReference type="EC" id="3.1.21.3" evidence="5"/>
<keyword evidence="5" id="KW-0378">Hydrolase</keyword>
<reference evidence="5 6" key="1">
    <citation type="submission" date="2024-06" db="EMBL/GenBank/DDBJ databases">
        <title>Genomic Encyclopedia of Type Strains, Phase IV (KMG-IV): sequencing the most valuable type-strain genomes for metagenomic binning, comparative biology and taxonomic classification.</title>
        <authorList>
            <person name="Goeker M."/>
        </authorList>
    </citation>
    <scope>NUCLEOTIDE SEQUENCE [LARGE SCALE GENOMIC DNA]</scope>
    <source>
        <strain evidence="5 6">DSM 29388</strain>
    </source>
</reference>
<dbReference type="Gene3D" id="1.10.287.1120">
    <property type="entry name" value="Bipartite methylase S protein"/>
    <property type="match status" value="1"/>
</dbReference>